<dbReference type="InterPro" id="IPR023561">
    <property type="entry name" value="Carbonic_anhydrase_a-class"/>
</dbReference>
<sequence length="192" mass="21648">VGASWDPSLPSRTISGGGLTGEYTLAQFHFHWGCKNNRGSEHTVDGTRYAMELHLVHYKTIYGSLAEAIKYEDGLAVLGVFFNVGVINLSLKHFTYALPAVVVEGSEKEIHFNVALTDLIPVRRDFYRYQGSLTTPTCNEVVIWSVFCSHLSFSEEQANAFRKIKGHNGHKLCDNYRGIQPLNHREVRKHQP</sequence>
<proteinExistence type="inferred from homology"/>
<dbReference type="AlphaFoldDB" id="A0AAV2SVN0"/>
<dbReference type="PROSITE" id="PS51144">
    <property type="entry name" value="ALPHA_CA_2"/>
    <property type="match status" value="1"/>
</dbReference>
<evidence type="ECO:0000256" key="1">
    <source>
        <dbReference type="ARBA" id="ARBA00002904"/>
    </source>
</evidence>
<dbReference type="PANTHER" id="PTHR18952">
    <property type="entry name" value="CARBONIC ANHYDRASE"/>
    <property type="match status" value="1"/>
</dbReference>
<dbReference type="GO" id="GO:0008270">
    <property type="term" value="F:zinc ion binding"/>
    <property type="evidence" value="ECO:0007669"/>
    <property type="project" value="UniProtKB-UniRule"/>
</dbReference>
<evidence type="ECO:0000259" key="9">
    <source>
        <dbReference type="PROSITE" id="PS51144"/>
    </source>
</evidence>
<evidence type="ECO:0000313" key="10">
    <source>
        <dbReference type="EMBL" id="CAL4236642.1"/>
    </source>
</evidence>
<feature type="domain" description="Alpha-carbonic anhydrase" evidence="9">
    <location>
        <begin position="1"/>
        <end position="191"/>
    </location>
</feature>
<comment type="function">
    <text evidence="1 8">Reversible hydration of carbon dioxide.</text>
</comment>
<dbReference type="CDD" id="cd00326">
    <property type="entry name" value="alpha_CA"/>
    <property type="match status" value="1"/>
</dbReference>
<comment type="similarity">
    <text evidence="2 8">Belongs to the alpha-carbonic anhydrase family.</text>
</comment>
<accession>A0AAV2SVN0</accession>
<dbReference type="SMART" id="SM01057">
    <property type="entry name" value="Carb_anhydrase"/>
    <property type="match status" value="1"/>
</dbReference>
<dbReference type="GO" id="GO:0004089">
    <property type="term" value="F:carbonate dehydratase activity"/>
    <property type="evidence" value="ECO:0007669"/>
    <property type="project" value="UniProtKB-UniRule"/>
</dbReference>
<dbReference type="Pfam" id="PF00194">
    <property type="entry name" value="Carb_anhydrase"/>
    <property type="match status" value="1"/>
</dbReference>
<evidence type="ECO:0000313" key="11">
    <source>
        <dbReference type="Proteomes" id="UP001497623"/>
    </source>
</evidence>
<keyword evidence="4 8" id="KW-0479">Metal-binding</keyword>
<comment type="catalytic activity">
    <reaction evidence="7 8">
        <text>hydrogencarbonate + H(+) = CO2 + H2O</text>
        <dbReference type="Rhea" id="RHEA:10748"/>
        <dbReference type="ChEBI" id="CHEBI:15377"/>
        <dbReference type="ChEBI" id="CHEBI:15378"/>
        <dbReference type="ChEBI" id="CHEBI:16526"/>
        <dbReference type="ChEBI" id="CHEBI:17544"/>
        <dbReference type="EC" id="4.2.1.1"/>
    </reaction>
</comment>
<dbReference type="PROSITE" id="PS00162">
    <property type="entry name" value="ALPHA_CA_1"/>
    <property type="match status" value="1"/>
</dbReference>
<comment type="cofactor">
    <cofactor evidence="8">
        <name>Zn(2+)</name>
        <dbReference type="ChEBI" id="CHEBI:29105"/>
    </cofactor>
</comment>
<keyword evidence="6 8" id="KW-0456">Lyase</keyword>
<dbReference type="InterPro" id="IPR036398">
    <property type="entry name" value="CA_dom_sf"/>
</dbReference>
<organism evidence="10 11">
    <name type="scientific">Meganyctiphanes norvegica</name>
    <name type="common">Northern krill</name>
    <name type="synonym">Thysanopoda norvegica</name>
    <dbReference type="NCBI Taxonomy" id="48144"/>
    <lineage>
        <taxon>Eukaryota</taxon>
        <taxon>Metazoa</taxon>
        <taxon>Ecdysozoa</taxon>
        <taxon>Arthropoda</taxon>
        <taxon>Crustacea</taxon>
        <taxon>Multicrustacea</taxon>
        <taxon>Malacostraca</taxon>
        <taxon>Eumalacostraca</taxon>
        <taxon>Eucarida</taxon>
        <taxon>Euphausiacea</taxon>
        <taxon>Euphausiidae</taxon>
        <taxon>Meganyctiphanes</taxon>
    </lineage>
</organism>
<dbReference type="InterPro" id="IPR001148">
    <property type="entry name" value="CA_dom"/>
</dbReference>
<keyword evidence="11" id="KW-1185">Reference proteome</keyword>
<feature type="non-terminal residue" evidence="10">
    <location>
        <position position="1"/>
    </location>
</feature>
<evidence type="ECO:0000256" key="7">
    <source>
        <dbReference type="ARBA" id="ARBA00048348"/>
    </source>
</evidence>
<reference evidence="10 11" key="1">
    <citation type="submission" date="2024-05" db="EMBL/GenBank/DDBJ databases">
        <authorList>
            <person name="Wallberg A."/>
        </authorList>
    </citation>
    <scope>NUCLEOTIDE SEQUENCE [LARGE SCALE GENOMIC DNA]</scope>
</reference>
<evidence type="ECO:0000256" key="6">
    <source>
        <dbReference type="ARBA" id="ARBA00023239"/>
    </source>
</evidence>
<keyword evidence="5 8" id="KW-0862">Zinc</keyword>
<gene>
    <name evidence="10" type="ORF">MNOR_LOCUS40300</name>
</gene>
<dbReference type="SUPFAM" id="SSF51069">
    <property type="entry name" value="Carbonic anhydrase"/>
    <property type="match status" value="1"/>
</dbReference>
<dbReference type="PANTHER" id="PTHR18952:SF265">
    <property type="entry name" value="CARBONIC ANHYDRASE"/>
    <property type="match status" value="1"/>
</dbReference>
<evidence type="ECO:0000256" key="5">
    <source>
        <dbReference type="ARBA" id="ARBA00022833"/>
    </source>
</evidence>
<evidence type="ECO:0000256" key="4">
    <source>
        <dbReference type="ARBA" id="ARBA00022723"/>
    </source>
</evidence>
<evidence type="ECO:0000256" key="8">
    <source>
        <dbReference type="RuleBase" id="RU367011"/>
    </source>
</evidence>
<name>A0AAV2SVN0_MEGNR</name>
<dbReference type="EMBL" id="CAXKWB010120325">
    <property type="protein sequence ID" value="CAL4236642.1"/>
    <property type="molecule type" value="Genomic_DNA"/>
</dbReference>
<evidence type="ECO:0000256" key="3">
    <source>
        <dbReference type="ARBA" id="ARBA00012925"/>
    </source>
</evidence>
<evidence type="ECO:0000256" key="2">
    <source>
        <dbReference type="ARBA" id="ARBA00010718"/>
    </source>
</evidence>
<protein>
    <recommendedName>
        <fullName evidence="3 8">Carbonic anhydrase</fullName>
        <ecNumber evidence="3 8">4.2.1.1</ecNumber>
    </recommendedName>
</protein>
<dbReference type="Proteomes" id="UP001497623">
    <property type="component" value="Unassembled WGS sequence"/>
</dbReference>
<dbReference type="EC" id="4.2.1.1" evidence="3 8"/>
<comment type="caution">
    <text evidence="10">The sequence shown here is derived from an EMBL/GenBank/DDBJ whole genome shotgun (WGS) entry which is preliminary data.</text>
</comment>
<dbReference type="InterPro" id="IPR018338">
    <property type="entry name" value="Carbonic_anhydrase_a-class_CS"/>
</dbReference>
<dbReference type="Gene3D" id="3.10.200.10">
    <property type="entry name" value="Alpha carbonic anhydrase"/>
    <property type="match status" value="1"/>
</dbReference>